<name>A0AA37GPL7_9PEZI</name>
<dbReference type="AlphaFoldDB" id="A0AA37GPL7"/>
<comment type="pathway">
    <text evidence="1">Glycolipid biosynthesis; glycosylphosphatidylinositol-anchor biosynthesis.</text>
</comment>
<dbReference type="Gene3D" id="3.40.720.10">
    <property type="entry name" value="Alkaline Phosphatase, subunit A"/>
    <property type="match status" value="1"/>
</dbReference>
<dbReference type="PANTHER" id="PTHR23072">
    <property type="entry name" value="PHOSPHATIDYLINOSITOL GLYCAN-RELATED"/>
    <property type="match status" value="1"/>
</dbReference>
<dbReference type="Proteomes" id="UP001055172">
    <property type="component" value="Unassembled WGS sequence"/>
</dbReference>
<dbReference type="InterPro" id="IPR017850">
    <property type="entry name" value="Alkaline_phosphatase_core_sf"/>
</dbReference>
<keyword evidence="3" id="KW-1185">Reference proteome</keyword>
<dbReference type="GO" id="GO:0051267">
    <property type="term" value="F:CP2 mannose-ethanolamine phosphotransferase activity"/>
    <property type="evidence" value="ECO:0007669"/>
    <property type="project" value="TreeGrafter"/>
</dbReference>
<comment type="caution">
    <text evidence="2">The sequence shown here is derived from an EMBL/GenBank/DDBJ whole genome shotgun (WGS) entry which is preliminary data.</text>
</comment>
<comment type="subcellular location">
    <subcellularLocation>
        <location evidence="1">Endoplasmic reticulum membrane</location>
        <topology evidence="1">Multi-pass membrane protein</topology>
    </subcellularLocation>
</comment>
<comment type="function">
    <text evidence="1">Ethanolamine phosphate transferase involved in glycosylphosphatidylinositol-anchor biosynthesis. Transfers ethanolamine phosphate to the GPI second mannose.</text>
</comment>
<protein>
    <recommendedName>
        <fullName evidence="1">GPI ethanolamine phosphate transferase 2</fullName>
    </recommendedName>
</protein>
<dbReference type="PANTHER" id="PTHR23072:SF0">
    <property type="entry name" value="GPI ETHANOLAMINE PHOSPHATE TRANSFERASE 2"/>
    <property type="match status" value="1"/>
</dbReference>
<dbReference type="GO" id="GO:0005789">
    <property type="term" value="C:endoplasmic reticulum membrane"/>
    <property type="evidence" value="ECO:0007669"/>
    <property type="project" value="UniProtKB-SubCell"/>
</dbReference>
<proteinExistence type="inferred from homology"/>
<dbReference type="SUPFAM" id="SSF53649">
    <property type="entry name" value="Alkaline phosphatase-like"/>
    <property type="match status" value="1"/>
</dbReference>
<gene>
    <name evidence="2" type="ORF">ColLi_07709</name>
</gene>
<comment type="similarity">
    <text evidence="1">Belongs to the PIGG/PIGN/PIGO family. PIGG subfamily.</text>
</comment>
<keyword evidence="1" id="KW-0337">GPI-anchor biosynthesis</keyword>
<evidence type="ECO:0000313" key="3">
    <source>
        <dbReference type="Proteomes" id="UP001055172"/>
    </source>
</evidence>
<dbReference type="EMBL" id="BPPX01000016">
    <property type="protein sequence ID" value="GJC84871.1"/>
    <property type="molecule type" value="Genomic_DNA"/>
</dbReference>
<reference evidence="2 3" key="1">
    <citation type="submission" date="2021-07" db="EMBL/GenBank/DDBJ databases">
        <title>Genome data of Colletotrichum spaethianum.</title>
        <authorList>
            <person name="Utami Y.D."/>
            <person name="Hiruma K."/>
        </authorList>
    </citation>
    <scope>NUCLEOTIDE SEQUENCE [LARGE SCALE GENOMIC DNA]</scope>
    <source>
        <strain evidence="2 3">MAFF 242679</strain>
    </source>
</reference>
<organism evidence="2 3">
    <name type="scientific">Colletotrichum liriopes</name>
    <dbReference type="NCBI Taxonomy" id="708192"/>
    <lineage>
        <taxon>Eukaryota</taxon>
        <taxon>Fungi</taxon>
        <taxon>Dikarya</taxon>
        <taxon>Ascomycota</taxon>
        <taxon>Pezizomycotina</taxon>
        <taxon>Sordariomycetes</taxon>
        <taxon>Hypocreomycetidae</taxon>
        <taxon>Glomerellales</taxon>
        <taxon>Glomerellaceae</taxon>
        <taxon>Colletotrichum</taxon>
        <taxon>Colletotrichum spaethianum species complex</taxon>
    </lineage>
</organism>
<sequence length="194" mass="21618">MLPKQKQMDGIIQKIFEAIEHSPHLQSTLFVVGGDHGMNEKGNHGGSSPGETSPALLFMSPRLKAVSRGRQCPTTPATGDFGFYTRVDQSDLVPTLAGLLGFTIPKHNLGVSIPEFLPLWEETEHRENAAQLMNVFMSTVPDELKDSVIVSANCENRLVDEDILRCLWKEIKDTHGMSRLSPDDALRKLYQARY</sequence>
<dbReference type="InterPro" id="IPR039527">
    <property type="entry name" value="PIGG/GPI7"/>
</dbReference>
<evidence type="ECO:0000256" key="1">
    <source>
        <dbReference type="RuleBase" id="RU367106"/>
    </source>
</evidence>
<evidence type="ECO:0000313" key="2">
    <source>
        <dbReference type="EMBL" id="GJC84871.1"/>
    </source>
</evidence>
<keyword evidence="1" id="KW-0256">Endoplasmic reticulum</keyword>
<accession>A0AA37GPL7</accession>
<dbReference type="GO" id="GO:0006506">
    <property type="term" value="P:GPI anchor biosynthetic process"/>
    <property type="evidence" value="ECO:0007669"/>
    <property type="project" value="UniProtKB-KW"/>
</dbReference>
<keyword evidence="1 2" id="KW-0808">Transferase</keyword>